<dbReference type="PANTHER" id="PTHR33710:SF80">
    <property type="entry name" value="ENDONUCLEASE_EXONUCLEASE_PHOSPHATASE"/>
    <property type="match status" value="1"/>
</dbReference>
<dbReference type="Proteomes" id="UP000824120">
    <property type="component" value="Chromosome 4"/>
</dbReference>
<protein>
    <submittedName>
        <fullName evidence="1">Uncharacterized protein</fullName>
    </submittedName>
</protein>
<evidence type="ECO:0000313" key="2">
    <source>
        <dbReference type="Proteomes" id="UP000824120"/>
    </source>
</evidence>
<dbReference type="EMBL" id="JACXVP010000004">
    <property type="protein sequence ID" value="KAG5609242.1"/>
    <property type="molecule type" value="Genomic_DNA"/>
</dbReference>
<dbReference type="AlphaFoldDB" id="A0A9J5Z9A9"/>
<dbReference type="PANTHER" id="PTHR33710">
    <property type="entry name" value="BNAC02G09200D PROTEIN"/>
    <property type="match status" value="1"/>
</dbReference>
<accession>A0A9J5Z9A9</accession>
<reference evidence="1 2" key="1">
    <citation type="submission" date="2020-09" db="EMBL/GenBank/DDBJ databases">
        <title>De no assembly of potato wild relative species, Solanum commersonii.</title>
        <authorList>
            <person name="Cho K."/>
        </authorList>
    </citation>
    <scope>NUCLEOTIDE SEQUENCE [LARGE SCALE GENOMIC DNA]</scope>
    <source>
        <strain evidence="1">LZ3.2</strain>
        <tissue evidence="1">Leaf</tissue>
    </source>
</reference>
<dbReference type="OrthoDB" id="852204at2759"/>
<evidence type="ECO:0000313" key="1">
    <source>
        <dbReference type="EMBL" id="KAG5609242.1"/>
    </source>
</evidence>
<comment type="caution">
    <text evidence="1">The sequence shown here is derived from an EMBL/GenBank/DDBJ whole genome shotgun (WGS) entry which is preliminary data.</text>
</comment>
<sequence>MGNPVTQGEIQDFSDSVQHLSLNELSWKGEIFTWKKKQPGANRIWSRLDGNFDWMMNWGYVQIEYDLPMISDHSPMVLKLHAAPQLRALKPLLKKLNNREFKNVRQQIDNVRIELKVVQAQFTRQCSNGLINVEKTLLQNLEKWSLIEENIVKQKSRARWINLGDSNTKYFSAVMKERTQRKQISEIMALSGDIQREIVDLYMSLMGSTATVLPAIDQLVMRRGPTLTIAQQTSLRTEVTDQEILDSLHGIDDDKAPDMIVSMYISSKKHGQ</sequence>
<name>A0A9J5Z9A9_SOLCO</name>
<gene>
    <name evidence="1" type="ORF">H5410_020523</name>
</gene>
<keyword evidence="2" id="KW-1185">Reference proteome</keyword>
<proteinExistence type="predicted"/>
<organism evidence="1 2">
    <name type="scientific">Solanum commersonii</name>
    <name type="common">Commerson's wild potato</name>
    <name type="synonym">Commerson's nightshade</name>
    <dbReference type="NCBI Taxonomy" id="4109"/>
    <lineage>
        <taxon>Eukaryota</taxon>
        <taxon>Viridiplantae</taxon>
        <taxon>Streptophyta</taxon>
        <taxon>Embryophyta</taxon>
        <taxon>Tracheophyta</taxon>
        <taxon>Spermatophyta</taxon>
        <taxon>Magnoliopsida</taxon>
        <taxon>eudicotyledons</taxon>
        <taxon>Gunneridae</taxon>
        <taxon>Pentapetalae</taxon>
        <taxon>asterids</taxon>
        <taxon>lamiids</taxon>
        <taxon>Solanales</taxon>
        <taxon>Solanaceae</taxon>
        <taxon>Solanoideae</taxon>
        <taxon>Solaneae</taxon>
        <taxon>Solanum</taxon>
    </lineage>
</organism>